<evidence type="ECO:0000259" key="10">
    <source>
        <dbReference type="Pfam" id="PF10099"/>
    </source>
</evidence>
<evidence type="ECO:0000256" key="6">
    <source>
        <dbReference type="ARBA" id="ARBA00023136"/>
    </source>
</evidence>
<dbReference type="GO" id="GO:0005886">
    <property type="term" value="C:plasma membrane"/>
    <property type="evidence" value="ECO:0007669"/>
    <property type="project" value="UniProtKB-SubCell"/>
</dbReference>
<evidence type="ECO:0000256" key="1">
    <source>
        <dbReference type="ARBA" id="ARBA00004167"/>
    </source>
</evidence>
<dbReference type="RefSeq" id="WP_106287204.1">
    <property type="nucleotide sequence ID" value="NZ_CAWNTC010000177.1"/>
</dbReference>
<comment type="subcellular location">
    <subcellularLocation>
        <location evidence="2">Cell membrane</location>
    </subcellularLocation>
    <subcellularLocation>
        <location evidence="1">Membrane</location>
        <topology evidence="1">Single-pass membrane protein</topology>
    </subcellularLocation>
</comment>
<dbReference type="AlphaFoldDB" id="A0A2T1C8K3"/>
<reference evidence="11 12" key="1">
    <citation type="submission" date="2018-02" db="EMBL/GenBank/DDBJ databases">
        <authorList>
            <person name="Cohen D.B."/>
            <person name="Kent A.D."/>
        </authorList>
    </citation>
    <scope>NUCLEOTIDE SEQUENCE [LARGE SCALE GENOMIC DNA]</scope>
    <source>
        <strain evidence="11 12">CCAP 1448/3</strain>
    </source>
</reference>
<keyword evidence="5 9" id="KW-1133">Transmembrane helix</keyword>
<evidence type="ECO:0000256" key="4">
    <source>
        <dbReference type="ARBA" id="ARBA00022692"/>
    </source>
</evidence>
<evidence type="ECO:0000256" key="3">
    <source>
        <dbReference type="ARBA" id="ARBA00022475"/>
    </source>
</evidence>
<proteinExistence type="predicted"/>
<evidence type="ECO:0000313" key="11">
    <source>
        <dbReference type="EMBL" id="PSB04571.1"/>
    </source>
</evidence>
<dbReference type="InterPro" id="IPR018764">
    <property type="entry name" value="RskA_C"/>
</dbReference>
<protein>
    <recommendedName>
        <fullName evidence="8">Regulator of SigK</fullName>
    </recommendedName>
    <alternativeName>
        <fullName evidence="7">Sigma-K anti-sigma factor RskA</fullName>
    </alternativeName>
</protein>
<evidence type="ECO:0000256" key="5">
    <source>
        <dbReference type="ARBA" id="ARBA00022989"/>
    </source>
</evidence>
<evidence type="ECO:0000256" key="9">
    <source>
        <dbReference type="SAM" id="Phobius"/>
    </source>
</evidence>
<dbReference type="GO" id="GO:0006417">
    <property type="term" value="P:regulation of translation"/>
    <property type="evidence" value="ECO:0007669"/>
    <property type="project" value="TreeGrafter"/>
</dbReference>
<evidence type="ECO:0000256" key="8">
    <source>
        <dbReference type="ARBA" id="ARBA00030803"/>
    </source>
</evidence>
<organism evidence="11 12">
    <name type="scientific">Merismopedia glauca CCAP 1448/3</name>
    <dbReference type="NCBI Taxonomy" id="1296344"/>
    <lineage>
        <taxon>Bacteria</taxon>
        <taxon>Bacillati</taxon>
        <taxon>Cyanobacteriota</taxon>
        <taxon>Cyanophyceae</taxon>
        <taxon>Synechococcales</taxon>
        <taxon>Merismopediaceae</taxon>
        <taxon>Merismopedia</taxon>
    </lineage>
</organism>
<evidence type="ECO:0000313" key="12">
    <source>
        <dbReference type="Proteomes" id="UP000238762"/>
    </source>
</evidence>
<gene>
    <name evidence="11" type="ORF">C7B64_03160</name>
</gene>
<dbReference type="GO" id="GO:0016989">
    <property type="term" value="F:sigma factor antagonist activity"/>
    <property type="evidence" value="ECO:0007669"/>
    <property type="project" value="TreeGrafter"/>
</dbReference>
<accession>A0A2T1C8K3</accession>
<name>A0A2T1C8K3_9CYAN</name>
<dbReference type="EMBL" id="PVWJ01000010">
    <property type="protein sequence ID" value="PSB04571.1"/>
    <property type="molecule type" value="Genomic_DNA"/>
</dbReference>
<dbReference type="PANTHER" id="PTHR37461:SF1">
    <property type="entry name" value="ANTI-SIGMA-K FACTOR RSKA"/>
    <property type="match status" value="1"/>
</dbReference>
<dbReference type="PANTHER" id="PTHR37461">
    <property type="entry name" value="ANTI-SIGMA-K FACTOR RSKA"/>
    <property type="match status" value="1"/>
</dbReference>
<dbReference type="InterPro" id="IPR041916">
    <property type="entry name" value="Anti_sigma_zinc_sf"/>
</dbReference>
<dbReference type="OrthoDB" id="421181at2"/>
<sequence>MAESTFGEPTSEYIEELMAGYVLNALSVEETQEFEQYLQDRPELLPEVDRWQEMASLMASAPPRISPPDRLRSQIMAAIEPPQAVSIRGRRRAIAWAIPTAIAALTIISLGVLVDNYFLRRELVTAQNKINSLKGDESYLFLLKGTSAAPTASGTIFIDEPAQKIATALKNLPTLPAGKSYFLWAISGNQKIPCGRINATSNRIVEAIAIPVIHYDQPGIMLILTVESATNPIEPSPDVVMTGVSI</sequence>
<comment type="caution">
    <text evidence="11">The sequence shown here is derived from an EMBL/GenBank/DDBJ whole genome shotgun (WGS) entry which is preliminary data.</text>
</comment>
<feature type="domain" description="Anti-sigma K factor RskA C-terminal" evidence="10">
    <location>
        <begin position="100"/>
        <end position="228"/>
    </location>
</feature>
<dbReference type="Pfam" id="PF10099">
    <property type="entry name" value="RskA_C"/>
    <property type="match status" value="1"/>
</dbReference>
<keyword evidence="3" id="KW-1003">Cell membrane</keyword>
<dbReference type="Proteomes" id="UP000238762">
    <property type="component" value="Unassembled WGS sequence"/>
</dbReference>
<dbReference type="Gene3D" id="1.10.10.1320">
    <property type="entry name" value="Anti-sigma factor, zinc-finger domain"/>
    <property type="match status" value="1"/>
</dbReference>
<keyword evidence="12" id="KW-1185">Reference proteome</keyword>
<keyword evidence="6 9" id="KW-0472">Membrane</keyword>
<dbReference type="InterPro" id="IPR051474">
    <property type="entry name" value="Anti-sigma-K/W_factor"/>
</dbReference>
<evidence type="ECO:0000256" key="7">
    <source>
        <dbReference type="ARBA" id="ARBA00029829"/>
    </source>
</evidence>
<feature type="transmembrane region" description="Helical" evidence="9">
    <location>
        <begin position="93"/>
        <end position="114"/>
    </location>
</feature>
<reference evidence="11 12" key="2">
    <citation type="submission" date="2018-03" db="EMBL/GenBank/DDBJ databases">
        <title>The ancient ancestry and fast evolution of plastids.</title>
        <authorList>
            <person name="Moore K.R."/>
            <person name="Magnabosco C."/>
            <person name="Momper L."/>
            <person name="Gold D.A."/>
            <person name="Bosak T."/>
            <person name="Fournier G.P."/>
        </authorList>
    </citation>
    <scope>NUCLEOTIDE SEQUENCE [LARGE SCALE GENOMIC DNA]</scope>
    <source>
        <strain evidence="11 12">CCAP 1448/3</strain>
    </source>
</reference>
<keyword evidence="4 9" id="KW-0812">Transmembrane</keyword>
<evidence type="ECO:0000256" key="2">
    <source>
        <dbReference type="ARBA" id="ARBA00004236"/>
    </source>
</evidence>